<feature type="transmembrane region" description="Helical" evidence="3">
    <location>
        <begin position="12"/>
        <end position="31"/>
    </location>
</feature>
<dbReference type="GO" id="GO:0006696">
    <property type="term" value="P:ergosterol biosynthetic process"/>
    <property type="evidence" value="ECO:0007669"/>
    <property type="project" value="TreeGrafter"/>
</dbReference>
<feature type="domain" description="3-beta hydroxysteroid dehydrogenase/isomerase" evidence="4">
    <location>
        <begin position="86"/>
        <end position="369"/>
    </location>
</feature>
<dbReference type="VEuPathDB" id="FungiDB:F503_03402"/>
<sequence>MDIIQSLLAQSPVGRSAVAAFGIGLVLYLIFINNRMRGVPDDMKRLKQKPWTFEMLKEAYARLEKNPITVKTTKDRLPPKLSRRYVVVGGNGLVGGYIVLQLLARGQSPESIRIVDYQKMHRKDMLEGPAAEIDVIHTDISSVASTDAAFTKAWPSLVAKLPLTVFHTAAVMVPSDRSQSAYKFLERINIEGTKNVLAAARKAGADVFISTASGSISVRNVELWMAPWRLCGWPKNYVQPLNEADFSRPLRPFTEFYSAYAASKATAERIVCDANCERLRTGTIRPANGIYGHPTDNVVGSPLNLATCPAWSYNIVNSFIHGMNCSLAHLDFEAVLADPRSSTMPQAGRPFTVTDPNAPIQFQDMYFALEKLSVTPFRTVPLIPVHMLVTAYMIEFYMMLPHRFPILKDILPKVSGDAKYLQPALFSIMTHLYATNDPASKPVKEGGIGYHGVINTTDGMVQQIVEWNNEHIGRQENAWVKYKSSMTLADEFEDLQK</sequence>
<comment type="similarity">
    <text evidence="2">Belongs to the NAD(P)-dependent epimerase/dehydratase family. Dihydroflavonol-4-reductase subfamily.</text>
</comment>
<dbReference type="PANTHER" id="PTHR10366:SF447">
    <property type="entry name" value="HYDROXYSTEROID DEHYDROGENASE_ISOMERASE FAMILY PROTEIN, PUTATIVE (AFU_ORTHOLOGUE AFUA_1G06450)-RELATED"/>
    <property type="match status" value="1"/>
</dbReference>
<dbReference type="InterPro" id="IPR050425">
    <property type="entry name" value="NAD(P)_dehydrat-like"/>
</dbReference>
<evidence type="ECO:0000313" key="5">
    <source>
        <dbReference type="EMBL" id="EPE06975.1"/>
    </source>
</evidence>
<dbReference type="GO" id="GO:0005783">
    <property type="term" value="C:endoplasmic reticulum"/>
    <property type="evidence" value="ECO:0007669"/>
    <property type="project" value="TreeGrafter"/>
</dbReference>
<dbReference type="InterPro" id="IPR002225">
    <property type="entry name" value="3Beta_OHSteriod_DH/Estase"/>
</dbReference>
<name>S3D131_OPHP1</name>
<evidence type="ECO:0000256" key="1">
    <source>
        <dbReference type="ARBA" id="ARBA00023002"/>
    </source>
</evidence>
<protein>
    <submittedName>
        <fullName evidence="5">3-beta hydroxysteroid dehydrogenase isomerase family</fullName>
    </submittedName>
</protein>
<keyword evidence="3" id="KW-0472">Membrane</keyword>
<accession>S3D131</accession>
<dbReference type="EMBL" id="KE148152">
    <property type="protein sequence ID" value="EPE06975.1"/>
    <property type="molecule type" value="Genomic_DNA"/>
</dbReference>
<evidence type="ECO:0000259" key="4">
    <source>
        <dbReference type="Pfam" id="PF01073"/>
    </source>
</evidence>
<reference evidence="5 6" key="1">
    <citation type="journal article" date="2013" name="BMC Genomics">
        <title>The genome and transcriptome of the pine saprophyte Ophiostoma piceae, and a comparison with the bark beetle-associated pine pathogen Grosmannia clavigera.</title>
        <authorList>
            <person name="Haridas S."/>
            <person name="Wang Y."/>
            <person name="Lim L."/>
            <person name="Massoumi Alamouti S."/>
            <person name="Jackman S."/>
            <person name="Docking R."/>
            <person name="Robertson G."/>
            <person name="Birol I."/>
            <person name="Bohlmann J."/>
            <person name="Breuil C."/>
        </authorList>
    </citation>
    <scope>NUCLEOTIDE SEQUENCE [LARGE SCALE GENOMIC DNA]</scope>
    <source>
        <strain evidence="5 6">UAMH 11346</strain>
    </source>
</reference>
<dbReference type="Gene3D" id="3.40.50.720">
    <property type="entry name" value="NAD(P)-binding Rossmann-like Domain"/>
    <property type="match status" value="1"/>
</dbReference>
<keyword evidence="3" id="KW-1133">Transmembrane helix</keyword>
<dbReference type="OrthoDB" id="10058185at2759"/>
<dbReference type="PANTHER" id="PTHR10366">
    <property type="entry name" value="NAD DEPENDENT EPIMERASE/DEHYDRATASE"/>
    <property type="match status" value="1"/>
</dbReference>
<dbReference type="AlphaFoldDB" id="S3D131"/>
<proteinExistence type="inferred from homology"/>
<evidence type="ECO:0000313" key="6">
    <source>
        <dbReference type="Proteomes" id="UP000016923"/>
    </source>
</evidence>
<keyword evidence="3" id="KW-0812">Transmembrane</keyword>
<feature type="transmembrane region" description="Helical" evidence="3">
    <location>
        <begin position="85"/>
        <end position="104"/>
    </location>
</feature>
<gene>
    <name evidence="5" type="ORF">F503_03402</name>
</gene>
<dbReference type="eggNOG" id="KOG1430">
    <property type="taxonomic scope" value="Eukaryota"/>
</dbReference>
<dbReference type="GO" id="GO:0016853">
    <property type="term" value="F:isomerase activity"/>
    <property type="evidence" value="ECO:0007669"/>
    <property type="project" value="UniProtKB-KW"/>
</dbReference>
<dbReference type="STRING" id="1262450.S3D131"/>
<dbReference type="Pfam" id="PF01073">
    <property type="entry name" value="3Beta_HSD"/>
    <property type="match status" value="1"/>
</dbReference>
<evidence type="ECO:0000256" key="3">
    <source>
        <dbReference type="SAM" id="Phobius"/>
    </source>
</evidence>
<dbReference type="OMA" id="PTWVNHI"/>
<dbReference type="Proteomes" id="UP000016923">
    <property type="component" value="Unassembled WGS sequence"/>
</dbReference>
<dbReference type="SUPFAM" id="SSF51735">
    <property type="entry name" value="NAD(P)-binding Rossmann-fold domains"/>
    <property type="match status" value="1"/>
</dbReference>
<keyword evidence="1" id="KW-0560">Oxidoreductase</keyword>
<evidence type="ECO:0000256" key="2">
    <source>
        <dbReference type="ARBA" id="ARBA00023445"/>
    </source>
</evidence>
<dbReference type="InterPro" id="IPR036291">
    <property type="entry name" value="NAD(P)-bd_dom_sf"/>
</dbReference>
<keyword evidence="5" id="KW-0413">Isomerase</keyword>
<dbReference type="HOGENOM" id="CLU_045580_1_0_1"/>
<dbReference type="GO" id="GO:0000252">
    <property type="term" value="F:3-beta-hydroxysteroid dehydrogenase [NAD(P)+]/C4-decarboxylase activity"/>
    <property type="evidence" value="ECO:0007669"/>
    <property type="project" value="TreeGrafter"/>
</dbReference>
<organism evidence="5 6">
    <name type="scientific">Ophiostoma piceae (strain UAMH 11346)</name>
    <name type="common">Sap stain fungus</name>
    <dbReference type="NCBI Taxonomy" id="1262450"/>
    <lineage>
        <taxon>Eukaryota</taxon>
        <taxon>Fungi</taxon>
        <taxon>Dikarya</taxon>
        <taxon>Ascomycota</taxon>
        <taxon>Pezizomycotina</taxon>
        <taxon>Sordariomycetes</taxon>
        <taxon>Sordariomycetidae</taxon>
        <taxon>Ophiostomatales</taxon>
        <taxon>Ophiostomataceae</taxon>
        <taxon>Ophiostoma</taxon>
    </lineage>
</organism>
<keyword evidence="6" id="KW-1185">Reference proteome</keyword>